<accession>A0AA97H3I2</accession>
<dbReference type="Proteomes" id="UP001300604">
    <property type="component" value="Chromosome"/>
</dbReference>
<organism evidence="1 2">
    <name type="scientific">Caproicibacterium argilliputei</name>
    <dbReference type="NCBI Taxonomy" id="3030016"/>
    <lineage>
        <taxon>Bacteria</taxon>
        <taxon>Bacillati</taxon>
        <taxon>Bacillota</taxon>
        <taxon>Clostridia</taxon>
        <taxon>Eubacteriales</taxon>
        <taxon>Oscillospiraceae</taxon>
        <taxon>Caproicibacterium</taxon>
    </lineage>
</organism>
<dbReference type="AlphaFoldDB" id="A0AA97H3I2"/>
<reference evidence="1 2" key="1">
    <citation type="submission" date="2024-06" db="EMBL/GenBank/DDBJ databases">
        <title>Caproicibacterium argilliputei sp. nov, a novel caproic acid producing anaerobic bacterium isolated from pit mud.</title>
        <authorList>
            <person name="Xia S."/>
        </authorList>
    </citation>
    <scope>NUCLEOTIDE SEQUENCE [LARGE SCALE GENOMIC DNA]</scope>
    <source>
        <strain evidence="1 2">ZCY20-5</strain>
    </source>
</reference>
<evidence type="ECO:0000313" key="2">
    <source>
        <dbReference type="Proteomes" id="UP001300604"/>
    </source>
</evidence>
<dbReference type="InterPro" id="IPR049886">
    <property type="entry name" value="CFI_box_CTERM_dom"/>
</dbReference>
<dbReference type="RefSeq" id="WP_275845526.1">
    <property type="nucleotide sequence ID" value="NZ_CP135996.1"/>
</dbReference>
<dbReference type="KEGG" id="carl:PXC00_05140"/>
<reference evidence="2" key="3">
    <citation type="submission" date="2024-06" db="EMBL/GenBank/DDBJ databases">
        <authorList>
            <person name="Zeng C."/>
        </authorList>
    </citation>
    <scope>NUCLEOTIDE SEQUENCE [LARGE SCALE GENOMIC DNA]</scope>
    <source>
        <strain evidence="2">ZCY20-5</strain>
    </source>
</reference>
<sequence length="304" mass="34532">MQYKAIHCPYCGLELQVPVGVQQIVCMYCAKPIDLAALEAPVSTQPDSAERLRQALALLDDSLFQFEVEESSFTQKAYPACFSAYRTRFDDAVKALHGVREEDCSAFAEALLKHISEVLHSRRVRSPKSSAFFRYRMMVEVYLVPALHDNPAAETDTVLASFLQLWNTQYPGEPLNPVSYETINSGWRKKGCYITTAVCQSLQKPDSCAELQTLRRFRDDWMRQQPGGSLLIQEYYTFAPSIVAAIDTAPNAAEIYRKLWNAYLLPCVRDAKHRRSARCLRRYTQMVLRLEKLYLSSTTTGGLS</sequence>
<proteinExistence type="predicted"/>
<dbReference type="NCBIfam" id="NF041770">
    <property type="entry name" value="CFI_box_CTERM"/>
    <property type="match status" value="1"/>
</dbReference>
<keyword evidence="2" id="KW-1185">Reference proteome</keyword>
<reference evidence="2" key="2">
    <citation type="submission" date="2024-06" db="EMBL/GenBank/DDBJ databases">
        <title>Caproicibacterium argilliputei sp. nov, a novel caproic acid producing anaerobic bacterium isolated from pit mud.</title>
        <authorList>
            <person name="Zeng C."/>
        </authorList>
    </citation>
    <scope>NUCLEOTIDE SEQUENCE [LARGE SCALE GENOMIC DNA]</scope>
    <source>
        <strain evidence="2">ZCY20-5</strain>
    </source>
</reference>
<dbReference type="EMBL" id="CP135996">
    <property type="protein sequence ID" value="WOC33257.1"/>
    <property type="molecule type" value="Genomic_DNA"/>
</dbReference>
<gene>
    <name evidence="1" type="ORF">PXC00_05140</name>
</gene>
<evidence type="ECO:0000313" key="1">
    <source>
        <dbReference type="EMBL" id="WOC33257.1"/>
    </source>
</evidence>
<protein>
    <submittedName>
        <fullName evidence="1">CFI-box-CTERM domain-containing protein</fullName>
    </submittedName>
</protein>
<name>A0AA97H3I2_9FIRM</name>